<dbReference type="Proteomes" id="UP001151760">
    <property type="component" value="Unassembled WGS sequence"/>
</dbReference>
<gene>
    <name evidence="2" type="ORF">Tco_1043804</name>
</gene>
<feature type="compositionally biased region" description="Polar residues" evidence="1">
    <location>
        <begin position="173"/>
        <end position="195"/>
    </location>
</feature>
<keyword evidence="3" id="KW-1185">Reference proteome</keyword>
<accession>A0ABQ5GNN3</accession>
<dbReference type="EMBL" id="BQNB010018681">
    <property type="protein sequence ID" value="GJT77079.1"/>
    <property type="molecule type" value="Genomic_DNA"/>
</dbReference>
<evidence type="ECO:0000313" key="3">
    <source>
        <dbReference type="Proteomes" id="UP001151760"/>
    </source>
</evidence>
<dbReference type="InterPro" id="IPR040256">
    <property type="entry name" value="At4g02000-like"/>
</dbReference>
<proteinExistence type="predicted"/>
<dbReference type="PANTHER" id="PTHR31286:SF99">
    <property type="entry name" value="DUF4283 DOMAIN-CONTAINING PROTEIN"/>
    <property type="match status" value="1"/>
</dbReference>
<evidence type="ECO:0000256" key="1">
    <source>
        <dbReference type="SAM" id="MobiDB-lite"/>
    </source>
</evidence>
<sequence>MLGMCRFGLKHHGVPVMVFSKDGLSAIAMKLGTPLMLDSYTSDMCLQSWGRSGYARVMIELRADMELKDNIMVVMPKIIGEGYYTCTVCVEYEWKPPTCSCCKVFGHTQEECPKNIGLVGFKPHKEYRPILKKPTSSPSSNKKKGVAHTNEVSNSNSFDVLNSVDNDMKFDTNRGTTNLVNNRDNSSGSSFMNVENTSTSNTPIIDKIRKFEDLLIDGQAIFVDEAGQDLPQEIQAICDNLDIRVRGRKKK</sequence>
<dbReference type="PANTHER" id="PTHR31286">
    <property type="entry name" value="GLYCINE-RICH CELL WALL STRUCTURAL PROTEIN 1.8-LIKE"/>
    <property type="match status" value="1"/>
</dbReference>
<feature type="region of interest" description="Disordered" evidence="1">
    <location>
        <begin position="172"/>
        <end position="195"/>
    </location>
</feature>
<reference evidence="2" key="2">
    <citation type="submission" date="2022-01" db="EMBL/GenBank/DDBJ databases">
        <authorList>
            <person name="Yamashiro T."/>
            <person name="Shiraishi A."/>
            <person name="Satake H."/>
            <person name="Nakayama K."/>
        </authorList>
    </citation>
    <scope>NUCLEOTIDE SEQUENCE</scope>
</reference>
<organism evidence="2 3">
    <name type="scientific">Tanacetum coccineum</name>
    <dbReference type="NCBI Taxonomy" id="301880"/>
    <lineage>
        <taxon>Eukaryota</taxon>
        <taxon>Viridiplantae</taxon>
        <taxon>Streptophyta</taxon>
        <taxon>Embryophyta</taxon>
        <taxon>Tracheophyta</taxon>
        <taxon>Spermatophyta</taxon>
        <taxon>Magnoliopsida</taxon>
        <taxon>eudicotyledons</taxon>
        <taxon>Gunneridae</taxon>
        <taxon>Pentapetalae</taxon>
        <taxon>asterids</taxon>
        <taxon>campanulids</taxon>
        <taxon>Asterales</taxon>
        <taxon>Asteraceae</taxon>
        <taxon>Asteroideae</taxon>
        <taxon>Anthemideae</taxon>
        <taxon>Anthemidinae</taxon>
        <taxon>Tanacetum</taxon>
    </lineage>
</organism>
<feature type="region of interest" description="Disordered" evidence="1">
    <location>
        <begin position="129"/>
        <end position="150"/>
    </location>
</feature>
<protein>
    <submittedName>
        <fullName evidence="2">Retrotransposon protein, putative, ty1-copia subclass</fullName>
    </submittedName>
</protein>
<comment type="caution">
    <text evidence="2">The sequence shown here is derived from an EMBL/GenBank/DDBJ whole genome shotgun (WGS) entry which is preliminary data.</text>
</comment>
<evidence type="ECO:0000313" key="2">
    <source>
        <dbReference type="EMBL" id="GJT77079.1"/>
    </source>
</evidence>
<name>A0ABQ5GNN3_9ASTR</name>
<reference evidence="2" key="1">
    <citation type="journal article" date="2022" name="Int. J. Mol. Sci.">
        <title>Draft Genome of Tanacetum Coccineum: Genomic Comparison of Closely Related Tanacetum-Family Plants.</title>
        <authorList>
            <person name="Yamashiro T."/>
            <person name="Shiraishi A."/>
            <person name="Nakayama K."/>
            <person name="Satake H."/>
        </authorList>
    </citation>
    <scope>NUCLEOTIDE SEQUENCE</scope>
</reference>